<dbReference type="Pfam" id="PF12728">
    <property type="entry name" value="HTH_17"/>
    <property type="match status" value="1"/>
</dbReference>
<comment type="pathway">
    <text evidence="1">Carbohydrate metabolism; tricarboxylic acid cycle; isocitrate from oxaloacetate: step 1/2.</text>
</comment>
<dbReference type="UniPathway" id="UPA00223">
    <property type="reaction ID" value="UER00717"/>
</dbReference>
<dbReference type="InterPro" id="IPR016142">
    <property type="entry name" value="Citrate_synth-like_lrg_a-sub"/>
</dbReference>
<dbReference type="PANTHER" id="PTHR11739">
    <property type="entry name" value="CITRATE SYNTHASE"/>
    <property type="match status" value="1"/>
</dbReference>
<name>A0A158ABV1_9BURK</name>
<dbReference type="PRINTS" id="PR00143">
    <property type="entry name" value="CITRTSNTHASE"/>
</dbReference>
<comment type="similarity">
    <text evidence="2">Belongs to the citrate synthase family.</text>
</comment>
<dbReference type="CDD" id="cd06102">
    <property type="entry name" value="citrate_synt_like_2"/>
    <property type="match status" value="1"/>
</dbReference>
<dbReference type="GO" id="GO:0005829">
    <property type="term" value="C:cytosol"/>
    <property type="evidence" value="ECO:0007669"/>
    <property type="project" value="TreeGrafter"/>
</dbReference>
<dbReference type="Gene3D" id="1.10.230.10">
    <property type="entry name" value="Cytochrome P450-Terp, domain 2"/>
    <property type="match status" value="1"/>
</dbReference>
<dbReference type="Proteomes" id="UP000054911">
    <property type="component" value="Unassembled WGS sequence"/>
</dbReference>
<dbReference type="GO" id="GO:0006099">
    <property type="term" value="P:tricarboxylic acid cycle"/>
    <property type="evidence" value="ECO:0007669"/>
    <property type="project" value="UniProtKB-UniPathway"/>
</dbReference>
<dbReference type="GO" id="GO:0005975">
    <property type="term" value="P:carbohydrate metabolic process"/>
    <property type="evidence" value="ECO:0007669"/>
    <property type="project" value="TreeGrafter"/>
</dbReference>
<dbReference type="Gene3D" id="1.10.580.10">
    <property type="entry name" value="Citrate Synthase, domain 1"/>
    <property type="match status" value="2"/>
</dbReference>
<evidence type="ECO:0000313" key="7">
    <source>
        <dbReference type="Proteomes" id="UP000054911"/>
    </source>
</evidence>
<dbReference type="EMBL" id="FCOE02000005">
    <property type="protein sequence ID" value="SAK55189.1"/>
    <property type="molecule type" value="Genomic_DNA"/>
</dbReference>
<organism evidence="6 7">
    <name type="scientific">Caballeronia pedi</name>
    <dbReference type="NCBI Taxonomy" id="1777141"/>
    <lineage>
        <taxon>Bacteria</taxon>
        <taxon>Pseudomonadati</taxon>
        <taxon>Pseudomonadota</taxon>
        <taxon>Betaproteobacteria</taxon>
        <taxon>Burkholderiales</taxon>
        <taxon>Burkholderiaceae</taxon>
        <taxon>Caballeronia</taxon>
    </lineage>
</organism>
<protein>
    <recommendedName>
        <fullName evidence="3">citrate synthase (unknown stereospecificity)</fullName>
        <ecNumber evidence="3">2.3.3.16</ecNumber>
    </recommendedName>
</protein>
<comment type="caution">
    <text evidence="6">The sequence shown here is derived from an EMBL/GenBank/DDBJ whole genome shotgun (WGS) entry which is preliminary data.</text>
</comment>
<evidence type="ECO:0000256" key="1">
    <source>
        <dbReference type="ARBA" id="ARBA00004751"/>
    </source>
</evidence>
<dbReference type="InterPro" id="IPR041657">
    <property type="entry name" value="HTH_17"/>
</dbReference>
<reference evidence="6" key="1">
    <citation type="submission" date="2016-01" db="EMBL/GenBank/DDBJ databases">
        <authorList>
            <person name="Peeters C."/>
        </authorList>
    </citation>
    <scope>NUCLEOTIDE SEQUENCE [LARGE SCALE GENOMIC DNA]</scope>
    <source>
        <strain evidence="6">LMG 29323</strain>
    </source>
</reference>
<dbReference type="Pfam" id="PF00285">
    <property type="entry name" value="Citrate_synt"/>
    <property type="match status" value="1"/>
</dbReference>
<dbReference type="EC" id="2.3.3.16" evidence="3"/>
<dbReference type="InterPro" id="IPR002020">
    <property type="entry name" value="Citrate_synthase"/>
</dbReference>
<dbReference type="InterPro" id="IPR036969">
    <property type="entry name" value="Citrate_synthase_sf"/>
</dbReference>
<evidence type="ECO:0000256" key="3">
    <source>
        <dbReference type="ARBA" id="ARBA00012972"/>
    </source>
</evidence>
<evidence type="ECO:0000259" key="5">
    <source>
        <dbReference type="Pfam" id="PF12728"/>
    </source>
</evidence>
<dbReference type="PANTHER" id="PTHR11739:SF4">
    <property type="entry name" value="CITRATE SYNTHASE, PEROXISOMAL"/>
    <property type="match status" value="1"/>
</dbReference>
<dbReference type="SUPFAM" id="SSF48256">
    <property type="entry name" value="Citrate synthase"/>
    <property type="match status" value="1"/>
</dbReference>
<proteinExistence type="inferred from homology"/>
<accession>A0A158ABV1</accession>
<keyword evidence="7" id="KW-1185">Reference proteome</keyword>
<dbReference type="InterPro" id="IPR016143">
    <property type="entry name" value="Citrate_synth-like_sm_a-sub"/>
</dbReference>
<evidence type="ECO:0000256" key="4">
    <source>
        <dbReference type="ARBA" id="ARBA00022679"/>
    </source>
</evidence>
<sequence>MIDSINVKNWMTQEEACEALSVRKQTLYAYVSRGQIEVQGDPQHANRNLYRAADIAALVKKRSLGRARKNIAASTMAWGEPIIDTSLSTIVRGRLYYRGQDAVRLAASATLEQIAQLLWNMDAPPRFPSFEPMPFDGPVSARVYAALAHAATSDRMESACDDVDRVARAAALVGRLASNFVELRPDDGPLHVRIADAWGIPHHADLLRRVLVLLADQELTSSSFAARVAASTGASLGASMIAGLAAFSGPMHGNAIVRVREFLNDAKRSGIATVVQRRIAAGDTLPGFGHELYPQGDPRAADLLSAFDAPDAARELIDCVERATGKLPAIDMALAALVERCDLPEGAAFALFAIARSVGWMAHSIEQITEGTLLRPRANYVGPAVIE</sequence>
<gene>
    <name evidence="6" type="ORF">AWB80_02062</name>
</gene>
<evidence type="ECO:0000313" key="6">
    <source>
        <dbReference type="EMBL" id="SAK55189.1"/>
    </source>
</evidence>
<dbReference type="STRING" id="1777141.AWB80_02062"/>
<keyword evidence="4" id="KW-0808">Transferase</keyword>
<evidence type="ECO:0000256" key="2">
    <source>
        <dbReference type="ARBA" id="ARBA00010566"/>
    </source>
</evidence>
<dbReference type="RefSeq" id="WP_244206462.1">
    <property type="nucleotide sequence ID" value="NZ_FCOE02000005.1"/>
</dbReference>
<feature type="domain" description="Helix-turn-helix" evidence="5">
    <location>
        <begin position="10"/>
        <end position="62"/>
    </location>
</feature>
<dbReference type="GO" id="GO:0036440">
    <property type="term" value="F:citrate synthase activity"/>
    <property type="evidence" value="ECO:0007669"/>
    <property type="project" value="UniProtKB-EC"/>
</dbReference>
<dbReference type="AlphaFoldDB" id="A0A158ABV1"/>